<dbReference type="GO" id="GO:0008137">
    <property type="term" value="F:NADH dehydrogenase (ubiquinone) activity"/>
    <property type="evidence" value="ECO:0007669"/>
    <property type="project" value="InterPro"/>
</dbReference>
<dbReference type="RefSeq" id="WP_084017607.1">
    <property type="nucleotide sequence ID" value="NZ_FWXS01000006.1"/>
</dbReference>
<evidence type="ECO:0000256" key="5">
    <source>
        <dbReference type="ARBA" id="ARBA00023136"/>
    </source>
</evidence>
<gene>
    <name evidence="9" type="ORF">SAMN06296427_106122</name>
</gene>
<evidence type="ECO:0000259" key="8">
    <source>
        <dbReference type="Pfam" id="PF00361"/>
    </source>
</evidence>
<protein>
    <submittedName>
        <fullName evidence="9">NADH dehydrogenase subunit M</fullName>
    </submittedName>
</protein>
<evidence type="ECO:0000256" key="6">
    <source>
        <dbReference type="RuleBase" id="RU000320"/>
    </source>
</evidence>
<dbReference type="EMBL" id="FWXS01000006">
    <property type="protein sequence ID" value="SMC71405.1"/>
    <property type="molecule type" value="Genomic_DNA"/>
</dbReference>
<dbReference type="GO" id="GO:0015990">
    <property type="term" value="P:electron transport coupled proton transport"/>
    <property type="evidence" value="ECO:0007669"/>
    <property type="project" value="TreeGrafter"/>
</dbReference>
<dbReference type="PRINTS" id="PR01437">
    <property type="entry name" value="NUOXDRDTASE4"/>
</dbReference>
<dbReference type="OrthoDB" id="9811718at2"/>
<dbReference type="GO" id="GO:0012505">
    <property type="term" value="C:endomembrane system"/>
    <property type="evidence" value="ECO:0007669"/>
    <property type="project" value="UniProtKB-SubCell"/>
</dbReference>
<feature type="transmembrane region" description="Helical" evidence="7">
    <location>
        <begin position="77"/>
        <end position="98"/>
    </location>
</feature>
<evidence type="ECO:0000313" key="10">
    <source>
        <dbReference type="Proteomes" id="UP000192393"/>
    </source>
</evidence>
<dbReference type="Proteomes" id="UP000192393">
    <property type="component" value="Unassembled WGS sequence"/>
</dbReference>
<evidence type="ECO:0000256" key="3">
    <source>
        <dbReference type="ARBA" id="ARBA00022692"/>
    </source>
</evidence>
<proteinExistence type="inferred from homology"/>
<comment type="similarity">
    <text evidence="2">Belongs to the complex I subunit 4 family.</text>
</comment>
<dbReference type="InterPro" id="IPR003918">
    <property type="entry name" value="NADH_UbQ_OxRdtase"/>
</dbReference>
<feature type="transmembrane region" description="Helical" evidence="7">
    <location>
        <begin position="295"/>
        <end position="313"/>
    </location>
</feature>
<feature type="transmembrane region" description="Helical" evidence="7">
    <location>
        <begin position="237"/>
        <end position="258"/>
    </location>
</feature>
<dbReference type="PANTHER" id="PTHR43507">
    <property type="entry name" value="NADH-UBIQUINONE OXIDOREDUCTASE CHAIN 4"/>
    <property type="match status" value="1"/>
</dbReference>
<reference evidence="9 10" key="1">
    <citation type="submission" date="2017-04" db="EMBL/GenBank/DDBJ databases">
        <authorList>
            <person name="Afonso C.L."/>
            <person name="Miller P.J."/>
            <person name="Scott M.A."/>
            <person name="Spackman E."/>
            <person name="Goraichik I."/>
            <person name="Dimitrov K.M."/>
            <person name="Suarez D.L."/>
            <person name="Swayne D.E."/>
        </authorList>
    </citation>
    <scope>NUCLEOTIDE SEQUENCE [LARGE SCALE GENOMIC DNA]</scope>
    <source>
        <strain evidence="9 10">CGMCC 1.12708</strain>
    </source>
</reference>
<name>A0A1W2BEH7_9FLAO</name>
<feature type="transmembrane region" description="Helical" evidence="7">
    <location>
        <begin position="319"/>
        <end position="343"/>
    </location>
</feature>
<dbReference type="AlphaFoldDB" id="A0A1W2BEH7"/>
<dbReference type="GO" id="GO:0003954">
    <property type="term" value="F:NADH dehydrogenase activity"/>
    <property type="evidence" value="ECO:0007669"/>
    <property type="project" value="TreeGrafter"/>
</dbReference>
<feature type="transmembrane region" description="Helical" evidence="7">
    <location>
        <begin position="160"/>
        <end position="182"/>
    </location>
</feature>
<feature type="transmembrane region" description="Helical" evidence="7">
    <location>
        <begin position="26"/>
        <end position="46"/>
    </location>
</feature>
<organism evidence="9 10">
    <name type="scientific">Moheibacter sediminis</name>
    <dbReference type="NCBI Taxonomy" id="1434700"/>
    <lineage>
        <taxon>Bacteria</taxon>
        <taxon>Pseudomonadati</taxon>
        <taxon>Bacteroidota</taxon>
        <taxon>Flavobacteriia</taxon>
        <taxon>Flavobacteriales</taxon>
        <taxon>Weeksellaceae</taxon>
        <taxon>Moheibacter</taxon>
    </lineage>
</organism>
<feature type="transmembrane region" description="Helical" evidence="7">
    <location>
        <begin position="270"/>
        <end position="288"/>
    </location>
</feature>
<dbReference type="Pfam" id="PF00361">
    <property type="entry name" value="Proton_antipo_M"/>
    <property type="match status" value="1"/>
</dbReference>
<feature type="transmembrane region" description="Helical" evidence="7">
    <location>
        <begin position="364"/>
        <end position="386"/>
    </location>
</feature>
<feature type="transmembrane region" description="Helical" evidence="7">
    <location>
        <begin position="443"/>
        <end position="468"/>
    </location>
</feature>
<keyword evidence="3 6" id="KW-0812">Transmembrane</keyword>
<feature type="transmembrane region" description="Helical" evidence="7">
    <location>
        <begin position="202"/>
        <end position="225"/>
    </location>
</feature>
<comment type="subcellular location">
    <subcellularLocation>
        <location evidence="1">Endomembrane system</location>
        <topology evidence="1">Multi-pass membrane protein</topology>
    </subcellularLocation>
    <subcellularLocation>
        <location evidence="6">Membrane</location>
        <topology evidence="6">Multi-pass membrane protein</topology>
    </subcellularLocation>
</comment>
<evidence type="ECO:0000256" key="2">
    <source>
        <dbReference type="ARBA" id="ARBA00009025"/>
    </source>
</evidence>
<dbReference type="GO" id="GO:0048039">
    <property type="term" value="F:ubiquinone binding"/>
    <property type="evidence" value="ECO:0007669"/>
    <property type="project" value="TreeGrafter"/>
</dbReference>
<dbReference type="STRING" id="1434700.SAMN06296427_106122"/>
<feature type="transmembrane region" description="Helical" evidence="7">
    <location>
        <begin position="105"/>
        <end position="123"/>
    </location>
</feature>
<dbReference type="InterPro" id="IPR010227">
    <property type="entry name" value="NADH_Q_OxRdtase_chainM/4"/>
</dbReference>
<dbReference type="NCBIfam" id="TIGR01972">
    <property type="entry name" value="NDH_I_M"/>
    <property type="match status" value="1"/>
</dbReference>
<keyword evidence="10" id="KW-1185">Reference proteome</keyword>
<keyword evidence="5 7" id="KW-0472">Membrane</keyword>
<feature type="transmembrane region" description="Helical" evidence="7">
    <location>
        <begin position="398"/>
        <end position="418"/>
    </location>
</feature>
<evidence type="ECO:0000256" key="1">
    <source>
        <dbReference type="ARBA" id="ARBA00004127"/>
    </source>
</evidence>
<sequence length="470" mass="52392">MLLSLLIILPLLAGLGLTVIKHNRSLGFVGTGVSIYLFIFTLFLLFTQTPVDLYVKFDWFELGGVKTNIALSLNGLGALMVLLTNLVYAILFIYFYTVKKNYSNTFYGLLLLAYAGLNGVFLAQDLVLFYFFWEIVLIPIYFLIGIWGNKRTRISANTTFFLYTILGSMLMLGGIIYIGFQLKPESFLLTDVMKVTADFGNLTTLAWLFLIAFAIKIPLFPLHSWQPAAYKTSPTPVTVILSALMAKMGLFAVVNWLLNLFPQICNEFDNVLYIAGFGLFYASLIALTTNNIKKIVAYSSVAHLALIFMSLYSQSEAGILGAYFQMFSHGVVVLGMWLGVDYLERKYNVTNIKSIGGLAKVDPVFAVFFTFFGLANVALPLTSSFIGEFMMLNALYAYNPILCVIGCTGVILSAAYTLRMTTAILFGEQENIKEEKVKFPKTLYVLFGLISLMILVLGIYPSIVFNLLQN</sequence>
<evidence type="ECO:0000313" key="9">
    <source>
        <dbReference type="EMBL" id="SMC71405.1"/>
    </source>
</evidence>
<dbReference type="GO" id="GO:0042773">
    <property type="term" value="P:ATP synthesis coupled electron transport"/>
    <property type="evidence" value="ECO:0007669"/>
    <property type="project" value="InterPro"/>
</dbReference>
<evidence type="ECO:0000256" key="4">
    <source>
        <dbReference type="ARBA" id="ARBA00022989"/>
    </source>
</evidence>
<feature type="transmembrane region" description="Helical" evidence="7">
    <location>
        <begin position="129"/>
        <end position="148"/>
    </location>
</feature>
<feature type="domain" description="NADH:quinone oxidoreductase/Mrp antiporter transmembrane" evidence="8">
    <location>
        <begin position="123"/>
        <end position="409"/>
    </location>
</feature>
<dbReference type="PANTHER" id="PTHR43507:SF1">
    <property type="entry name" value="NADH-UBIQUINONE OXIDOREDUCTASE CHAIN 4"/>
    <property type="match status" value="1"/>
</dbReference>
<dbReference type="InterPro" id="IPR001750">
    <property type="entry name" value="ND/Mrp_TM"/>
</dbReference>
<accession>A0A1W2BEH7</accession>
<keyword evidence="4 7" id="KW-1133">Transmembrane helix</keyword>
<evidence type="ECO:0000256" key="7">
    <source>
        <dbReference type="SAM" id="Phobius"/>
    </source>
</evidence>
<dbReference type="GO" id="GO:0016020">
    <property type="term" value="C:membrane"/>
    <property type="evidence" value="ECO:0007669"/>
    <property type="project" value="UniProtKB-SubCell"/>
</dbReference>